<protein>
    <submittedName>
        <fullName evidence="2">Gliding motility protein GldH</fullName>
    </submittedName>
</protein>
<dbReference type="KEGG" id="alti:ALE3EI_0859"/>
<evidence type="ECO:0000256" key="1">
    <source>
        <dbReference type="SAM" id="SignalP"/>
    </source>
</evidence>
<name>A0A7G8PSW8_9FLAO</name>
<dbReference type="PROSITE" id="PS51257">
    <property type="entry name" value="PROKAR_LIPOPROTEIN"/>
    <property type="match status" value="1"/>
</dbReference>
<dbReference type="AlphaFoldDB" id="A0A7G8PSW8"/>
<keyword evidence="1" id="KW-0732">Signal</keyword>
<gene>
    <name evidence="2" type="ORF">ALE3EI_0859</name>
</gene>
<accession>A0A7G8PSW8</accession>
<keyword evidence="3" id="KW-1185">Reference proteome</keyword>
<evidence type="ECO:0000313" key="2">
    <source>
        <dbReference type="EMBL" id="QNJ97434.1"/>
    </source>
</evidence>
<organism evidence="2 3">
    <name type="scientific">Constantimarinum furrinae</name>
    <dbReference type="NCBI Taxonomy" id="2562285"/>
    <lineage>
        <taxon>Bacteria</taxon>
        <taxon>Pseudomonadati</taxon>
        <taxon>Bacteroidota</taxon>
        <taxon>Flavobacteriia</taxon>
        <taxon>Flavobacteriales</taxon>
        <taxon>Flavobacteriaceae</taxon>
        <taxon>Altibacter/Constantimarinum group</taxon>
        <taxon>Constantimarinum</taxon>
    </lineage>
</organism>
<reference evidence="2 3" key="1">
    <citation type="submission" date="2020-04" db="EMBL/GenBank/DDBJ databases">
        <title>Genome sequence of Altibacter aquimarinus strain ALE3EI.</title>
        <authorList>
            <person name="Oh H.-M."/>
            <person name="Jang D."/>
        </authorList>
    </citation>
    <scope>NUCLEOTIDE SEQUENCE [LARGE SCALE GENOMIC DNA]</scope>
    <source>
        <strain evidence="2 3">ALE3EI</strain>
    </source>
</reference>
<dbReference type="Pfam" id="PF14109">
    <property type="entry name" value="GldH_lipo"/>
    <property type="match status" value="1"/>
</dbReference>
<dbReference type="RefSeq" id="WP_186991199.1">
    <property type="nucleotide sequence ID" value="NZ_CP052909.1"/>
</dbReference>
<dbReference type="EMBL" id="CP052909">
    <property type="protein sequence ID" value="QNJ97434.1"/>
    <property type="molecule type" value="Genomic_DNA"/>
</dbReference>
<proteinExistence type="predicted"/>
<dbReference type="Proteomes" id="UP000515514">
    <property type="component" value="Chromosome"/>
</dbReference>
<evidence type="ECO:0000313" key="3">
    <source>
        <dbReference type="Proteomes" id="UP000515514"/>
    </source>
</evidence>
<feature type="chain" id="PRO_5028811445" evidence="1">
    <location>
        <begin position="17"/>
        <end position="161"/>
    </location>
</feature>
<dbReference type="NCBIfam" id="TIGR03511">
    <property type="entry name" value="GldH_lipo"/>
    <property type="match status" value="1"/>
</dbReference>
<feature type="signal peptide" evidence="1">
    <location>
        <begin position="1"/>
        <end position="16"/>
    </location>
</feature>
<dbReference type="InterPro" id="IPR020018">
    <property type="entry name" value="Motility-assoc_lipoprot_GldH"/>
</dbReference>
<sequence length="161" mass="18243">MLRAVLILSILITVSACDSNVALSKWESLPGYWEKDRAVEFEFPAPDSLKIYNVFIHVRNTNDYKYNNIFLVVDLEFPHGKTITDTLEYKMAYPNGEWMGTGIGSIKENKLWYKENVSFREAGNYNIIITQAVRNNGEVDGVTNLEGITDIGVSVEEAVQQ</sequence>